<proteinExistence type="predicted"/>
<feature type="chain" id="PRO_5040781038" evidence="1">
    <location>
        <begin position="21"/>
        <end position="143"/>
    </location>
</feature>
<dbReference type="Proteomes" id="UP001150942">
    <property type="component" value="Unassembled WGS sequence"/>
</dbReference>
<reference evidence="2" key="2">
    <citation type="journal article" date="2023" name="IMA Fungus">
        <title>Comparative genomic study of the Penicillium genus elucidates a diverse pangenome and 15 lateral gene transfer events.</title>
        <authorList>
            <person name="Petersen C."/>
            <person name="Sorensen T."/>
            <person name="Nielsen M.R."/>
            <person name="Sondergaard T.E."/>
            <person name="Sorensen J.L."/>
            <person name="Fitzpatrick D.A."/>
            <person name="Frisvad J.C."/>
            <person name="Nielsen K.L."/>
        </authorList>
    </citation>
    <scope>NUCLEOTIDE SEQUENCE</scope>
    <source>
        <strain evidence="2">IBT 20477</strain>
    </source>
</reference>
<comment type="caution">
    <text evidence="2">The sequence shown here is derived from an EMBL/GenBank/DDBJ whole genome shotgun (WGS) entry which is preliminary data.</text>
</comment>
<name>A0A9W9JHY8_9EURO</name>
<keyword evidence="3" id="KW-1185">Reference proteome</keyword>
<organism evidence="2 3">
    <name type="scientific">Penicillium cf. viridicatum</name>
    <dbReference type="NCBI Taxonomy" id="2972119"/>
    <lineage>
        <taxon>Eukaryota</taxon>
        <taxon>Fungi</taxon>
        <taxon>Dikarya</taxon>
        <taxon>Ascomycota</taxon>
        <taxon>Pezizomycotina</taxon>
        <taxon>Eurotiomycetes</taxon>
        <taxon>Eurotiomycetidae</taxon>
        <taxon>Eurotiales</taxon>
        <taxon>Aspergillaceae</taxon>
        <taxon>Penicillium</taxon>
    </lineage>
</organism>
<feature type="signal peptide" evidence="1">
    <location>
        <begin position="1"/>
        <end position="20"/>
    </location>
</feature>
<dbReference type="OrthoDB" id="3257981at2759"/>
<evidence type="ECO:0000313" key="2">
    <source>
        <dbReference type="EMBL" id="KAJ5196302.1"/>
    </source>
</evidence>
<gene>
    <name evidence="2" type="ORF">N7449_006781</name>
</gene>
<protein>
    <submittedName>
        <fullName evidence="2">Uncharacterized protein</fullName>
    </submittedName>
</protein>
<keyword evidence="1" id="KW-0732">Signal</keyword>
<evidence type="ECO:0000313" key="3">
    <source>
        <dbReference type="Proteomes" id="UP001150942"/>
    </source>
</evidence>
<accession>A0A9W9JHY8</accession>
<reference evidence="2" key="1">
    <citation type="submission" date="2022-11" db="EMBL/GenBank/DDBJ databases">
        <authorList>
            <person name="Petersen C."/>
        </authorList>
    </citation>
    <scope>NUCLEOTIDE SEQUENCE</scope>
    <source>
        <strain evidence="2">IBT 20477</strain>
    </source>
</reference>
<sequence length="143" mass="14689">MRSIFLGTSLLLLYAVSVAAVPGSSAKASSAVPSATPVFKVQNLAVVADTTASSASSWKEAQCTTDITDATLDPTARWEAAKADDALNEALDAWSTSGAASGLGFPEFISNYFTGPDNWNCGDIGNTPCSTVITCNQADYPAG</sequence>
<dbReference type="EMBL" id="JAPQKQ010000005">
    <property type="protein sequence ID" value="KAJ5196302.1"/>
    <property type="molecule type" value="Genomic_DNA"/>
</dbReference>
<evidence type="ECO:0000256" key="1">
    <source>
        <dbReference type="SAM" id="SignalP"/>
    </source>
</evidence>
<dbReference type="AlphaFoldDB" id="A0A9W9JHY8"/>